<sequence>MMTVHEVSKLSGVSVRTLQYYDKIGLLKPAKYTDAKYRLYDEAELQKLQQIMFFKELEFPLKDIQAIVNSADFDRNKALNQQIKLLQLKKEHIENLITVARTMQTIGFKHAKLDFSVFDSSKLDEYSKRAKEQWQHTPQYKEYAQKTKGWTKEHDNLVMENFMKLFVEMGKLKDLDPACDEAQEIVQKMKDYITDNLYTCTNDILYSLGKIYDGGGEFTENIDKAGGKGTGAFTYQAIKIYCGKK</sequence>
<dbReference type="OrthoDB" id="9814833at2"/>
<dbReference type="PRINTS" id="PR00040">
    <property type="entry name" value="HTHMERR"/>
</dbReference>
<dbReference type="GO" id="GO:0003700">
    <property type="term" value="F:DNA-binding transcription factor activity"/>
    <property type="evidence" value="ECO:0007669"/>
    <property type="project" value="InterPro"/>
</dbReference>
<keyword evidence="4" id="KW-0804">Transcription</keyword>
<evidence type="ECO:0000313" key="7">
    <source>
        <dbReference type="Proteomes" id="UP000179284"/>
    </source>
</evidence>
<dbReference type="GO" id="GO:0003677">
    <property type="term" value="F:DNA binding"/>
    <property type="evidence" value="ECO:0007669"/>
    <property type="project" value="UniProtKB-KW"/>
</dbReference>
<evidence type="ECO:0000259" key="5">
    <source>
        <dbReference type="PROSITE" id="PS50937"/>
    </source>
</evidence>
<accession>A0A1D9P4G6</accession>
<keyword evidence="3" id="KW-0010">Activator</keyword>
<dbReference type="RefSeq" id="WP_071177018.1">
    <property type="nucleotide sequence ID" value="NZ_CP017831.1"/>
</dbReference>
<evidence type="ECO:0000256" key="2">
    <source>
        <dbReference type="ARBA" id="ARBA00023125"/>
    </source>
</evidence>
<keyword evidence="2" id="KW-0238">DNA-binding</keyword>
<dbReference type="KEGG" id="bhu:bhn_I2379"/>
<dbReference type="Pfam" id="PF13411">
    <property type="entry name" value="MerR_1"/>
    <property type="match status" value="1"/>
</dbReference>
<dbReference type="SUPFAM" id="SSF46955">
    <property type="entry name" value="Putative DNA-binding domain"/>
    <property type="match status" value="1"/>
</dbReference>
<dbReference type="PANTHER" id="PTHR30204:SF90">
    <property type="entry name" value="HTH-TYPE TRANSCRIPTIONAL ACTIVATOR MTA"/>
    <property type="match status" value="1"/>
</dbReference>
<name>A0A1D9P4G6_9FIRM</name>
<dbReference type="InterPro" id="IPR009061">
    <property type="entry name" value="DNA-bd_dom_put_sf"/>
</dbReference>
<dbReference type="Gene3D" id="1.10.490.50">
    <property type="entry name" value="Antibiotic binding domain of TipA-like multidrug resistance regulators"/>
    <property type="match status" value="1"/>
</dbReference>
<dbReference type="PANTHER" id="PTHR30204">
    <property type="entry name" value="REDOX-CYCLING DRUG-SENSING TRANSCRIPTIONAL ACTIVATOR SOXR"/>
    <property type="match status" value="1"/>
</dbReference>
<reference evidence="7" key="1">
    <citation type="submission" date="2016-10" db="EMBL/GenBank/DDBJ databases">
        <title>The complete genome sequence of the rumen bacterium Butyrivibrio hungatei MB2003.</title>
        <authorList>
            <person name="Palevich N."/>
            <person name="Kelly W.J."/>
            <person name="Leahy S.C."/>
            <person name="Altermann E."/>
            <person name="Rakonjac J."/>
            <person name="Attwood G.T."/>
        </authorList>
    </citation>
    <scope>NUCLEOTIDE SEQUENCE [LARGE SCALE GENOMIC DNA]</scope>
    <source>
        <strain evidence="7">MB2003</strain>
    </source>
</reference>
<dbReference type="InterPro" id="IPR047057">
    <property type="entry name" value="MerR_fam"/>
</dbReference>
<dbReference type="InterPro" id="IPR036244">
    <property type="entry name" value="TipA-like_antibiotic-bd"/>
</dbReference>
<organism evidence="6 7">
    <name type="scientific">Butyrivibrio hungatei</name>
    <dbReference type="NCBI Taxonomy" id="185008"/>
    <lineage>
        <taxon>Bacteria</taxon>
        <taxon>Bacillati</taxon>
        <taxon>Bacillota</taxon>
        <taxon>Clostridia</taxon>
        <taxon>Lachnospirales</taxon>
        <taxon>Lachnospiraceae</taxon>
        <taxon>Butyrivibrio</taxon>
    </lineage>
</organism>
<evidence type="ECO:0000256" key="1">
    <source>
        <dbReference type="ARBA" id="ARBA00023015"/>
    </source>
</evidence>
<dbReference type="InterPro" id="IPR000551">
    <property type="entry name" value="MerR-type_HTH_dom"/>
</dbReference>
<dbReference type="PROSITE" id="PS50937">
    <property type="entry name" value="HTH_MERR_2"/>
    <property type="match status" value="1"/>
</dbReference>
<dbReference type="InterPro" id="IPR012925">
    <property type="entry name" value="TipAS_dom"/>
</dbReference>
<dbReference type="SMART" id="SM00422">
    <property type="entry name" value="HTH_MERR"/>
    <property type="match status" value="1"/>
</dbReference>
<evidence type="ECO:0000313" key="6">
    <source>
        <dbReference type="EMBL" id="AOZ97411.1"/>
    </source>
</evidence>
<dbReference type="AlphaFoldDB" id="A0A1D9P4G6"/>
<dbReference type="Gene3D" id="1.10.1660.10">
    <property type="match status" value="1"/>
</dbReference>
<dbReference type="CDD" id="cd01106">
    <property type="entry name" value="HTH_TipAL-Mta"/>
    <property type="match status" value="1"/>
</dbReference>
<protein>
    <submittedName>
        <fullName evidence="6">MerR family transcriptional regulator</fullName>
    </submittedName>
</protein>
<dbReference type="SUPFAM" id="SSF89082">
    <property type="entry name" value="Antibiotic binding domain of TipA-like multidrug resistance regulators"/>
    <property type="match status" value="1"/>
</dbReference>
<dbReference type="EMBL" id="CP017831">
    <property type="protein sequence ID" value="AOZ97411.1"/>
    <property type="molecule type" value="Genomic_DNA"/>
</dbReference>
<proteinExistence type="predicted"/>
<dbReference type="Pfam" id="PF07739">
    <property type="entry name" value="TipAS"/>
    <property type="match status" value="1"/>
</dbReference>
<gene>
    <name evidence="6" type="ORF">bhn_I2379</name>
</gene>
<evidence type="ECO:0000256" key="3">
    <source>
        <dbReference type="ARBA" id="ARBA00023159"/>
    </source>
</evidence>
<evidence type="ECO:0000256" key="4">
    <source>
        <dbReference type="ARBA" id="ARBA00023163"/>
    </source>
</evidence>
<feature type="domain" description="HTH merR-type" evidence="5">
    <location>
        <begin position="1"/>
        <end position="70"/>
    </location>
</feature>
<dbReference type="Proteomes" id="UP000179284">
    <property type="component" value="Chromosome I"/>
</dbReference>
<keyword evidence="1" id="KW-0805">Transcription regulation</keyword>
<keyword evidence="7" id="KW-1185">Reference proteome</keyword>